<name>A0ABR3T5U4_9PEZI</name>
<keyword evidence="3" id="KW-1185">Reference proteome</keyword>
<comment type="caution">
    <text evidence="2">The sequence shown here is derived from an EMBL/GenBank/DDBJ whole genome shotgun (WGS) entry which is preliminary data.</text>
</comment>
<reference evidence="2 3" key="1">
    <citation type="submission" date="2024-02" db="EMBL/GenBank/DDBJ databases">
        <title>De novo assembly and annotation of 12 fungi associated with fruit tree decline syndrome in Ontario, Canada.</title>
        <authorList>
            <person name="Sulman M."/>
            <person name="Ellouze W."/>
            <person name="Ilyukhin E."/>
        </authorList>
    </citation>
    <scope>NUCLEOTIDE SEQUENCE [LARGE SCALE GENOMIC DNA]</scope>
    <source>
        <strain evidence="2 3">M1-105</strain>
    </source>
</reference>
<gene>
    <name evidence="2" type="ORF">SLS56_002115</name>
</gene>
<dbReference type="Proteomes" id="UP001521116">
    <property type="component" value="Unassembled WGS sequence"/>
</dbReference>
<evidence type="ECO:0000313" key="3">
    <source>
        <dbReference type="Proteomes" id="UP001521116"/>
    </source>
</evidence>
<dbReference type="PANTHER" id="PTHR38167">
    <property type="entry name" value="C2H2-TYPE DOMAIN-CONTAINING PROTEIN"/>
    <property type="match status" value="1"/>
</dbReference>
<proteinExistence type="predicted"/>
<organism evidence="2 3">
    <name type="scientific">Neofusicoccum ribis</name>
    <dbReference type="NCBI Taxonomy" id="45134"/>
    <lineage>
        <taxon>Eukaryota</taxon>
        <taxon>Fungi</taxon>
        <taxon>Dikarya</taxon>
        <taxon>Ascomycota</taxon>
        <taxon>Pezizomycotina</taxon>
        <taxon>Dothideomycetes</taxon>
        <taxon>Dothideomycetes incertae sedis</taxon>
        <taxon>Botryosphaeriales</taxon>
        <taxon>Botryosphaeriaceae</taxon>
        <taxon>Neofusicoccum</taxon>
    </lineage>
</organism>
<feature type="region of interest" description="Disordered" evidence="1">
    <location>
        <begin position="43"/>
        <end position="75"/>
    </location>
</feature>
<protein>
    <recommendedName>
        <fullName evidence="4">C2H2-type domain-containing protein</fullName>
    </recommendedName>
</protein>
<dbReference type="PANTHER" id="PTHR38167:SF1">
    <property type="entry name" value="C2H2-TYPE DOMAIN-CONTAINING PROTEIN"/>
    <property type="match status" value="1"/>
</dbReference>
<evidence type="ECO:0000256" key="1">
    <source>
        <dbReference type="SAM" id="MobiDB-lite"/>
    </source>
</evidence>
<sequence>MASPALHHAIQHAHLERLQTILLALCNESPSARQTIEQHLLVPAADDDDHPAAGDEPNSAPSQPDAAARPKRQRARYATCKACHQEFDVTKNAEGACRSHDGALEPRDDDWPDHDEDCHGPIDTQDNIDEHPERFEWDCCERPADGEGCVGGRHVVDEEFRPVTKKRKMWPSWE</sequence>
<evidence type="ECO:0000313" key="2">
    <source>
        <dbReference type="EMBL" id="KAL1634713.1"/>
    </source>
</evidence>
<dbReference type="EMBL" id="JAJVDC020000014">
    <property type="protein sequence ID" value="KAL1634713.1"/>
    <property type="molecule type" value="Genomic_DNA"/>
</dbReference>
<accession>A0ABR3T5U4</accession>
<evidence type="ECO:0008006" key="4">
    <source>
        <dbReference type="Google" id="ProtNLM"/>
    </source>
</evidence>